<evidence type="ECO:0000256" key="4">
    <source>
        <dbReference type="ARBA" id="ARBA00022692"/>
    </source>
</evidence>
<feature type="transmembrane region" description="Helical" evidence="8">
    <location>
        <begin position="6"/>
        <end position="27"/>
    </location>
</feature>
<evidence type="ECO:0000313" key="11">
    <source>
        <dbReference type="Proteomes" id="UP000058925"/>
    </source>
</evidence>
<feature type="transmembrane region" description="Helical" evidence="8">
    <location>
        <begin position="91"/>
        <end position="109"/>
    </location>
</feature>
<keyword evidence="5 8" id="KW-1133">Transmembrane helix</keyword>
<dbReference type="PANTHER" id="PTHR42751:SF3">
    <property type="entry name" value="SODIUM_GLUTAMATE SYMPORTER"/>
    <property type="match status" value="1"/>
</dbReference>
<feature type="transmembrane region" description="Helical" evidence="8">
    <location>
        <begin position="59"/>
        <end position="79"/>
    </location>
</feature>
<comment type="similarity">
    <text evidence="2">Belongs to the monovalent cation:proton antiporter 2 (CPA2) transporter (TC 2.A.37) family.</text>
</comment>
<evidence type="ECO:0000256" key="7">
    <source>
        <dbReference type="SAM" id="MobiDB-lite"/>
    </source>
</evidence>
<feature type="compositionally biased region" description="Basic and acidic residues" evidence="7">
    <location>
        <begin position="406"/>
        <end position="415"/>
    </location>
</feature>
<evidence type="ECO:0000259" key="9">
    <source>
        <dbReference type="Pfam" id="PF00999"/>
    </source>
</evidence>
<protein>
    <submittedName>
        <fullName evidence="10">Inner membrane protein YbaL</fullName>
    </submittedName>
</protein>
<feature type="transmembrane region" description="Helical" evidence="8">
    <location>
        <begin position="180"/>
        <end position="202"/>
    </location>
</feature>
<evidence type="ECO:0000256" key="6">
    <source>
        <dbReference type="ARBA" id="ARBA00023136"/>
    </source>
</evidence>
<dbReference type="AlphaFoldDB" id="A0A654LYQ0"/>
<keyword evidence="6 8" id="KW-0472">Membrane</keyword>
<reference evidence="11" key="1">
    <citation type="submission" date="2015-10" db="EMBL/GenBank/DDBJ databases">
        <title>Niche specialization of a soil ammonia-oxidizing archaeon, Candidatus Nitrosocosmicus oleophilus.</title>
        <authorList>
            <person name="Jung M.-Y."/>
            <person name="Rhee S.-K."/>
        </authorList>
    </citation>
    <scope>NUCLEOTIDE SEQUENCE [LARGE SCALE GENOMIC DNA]</scope>
    <source>
        <strain evidence="11">MY3</strain>
    </source>
</reference>
<dbReference type="KEGG" id="taa:NMY3_01196"/>
<feature type="transmembrane region" description="Helical" evidence="8">
    <location>
        <begin position="275"/>
        <end position="293"/>
    </location>
</feature>
<dbReference type="GO" id="GO:1902600">
    <property type="term" value="P:proton transmembrane transport"/>
    <property type="evidence" value="ECO:0007669"/>
    <property type="project" value="InterPro"/>
</dbReference>
<evidence type="ECO:0000256" key="1">
    <source>
        <dbReference type="ARBA" id="ARBA00004141"/>
    </source>
</evidence>
<dbReference type="GO" id="GO:0016020">
    <property type="term" value="C:membrane"/>
    <property type="evidence" value="ECO:0007669"/>
    <property type="project" value="UniProtKB-SubCell"/>
</dbReference>
<feature type="transmembrane region" description="Helical" evidence="8">
    <location>
        <begin position="300"/>
        <end position="319"/>
    </location>
</feature>
<evidence type="ECO:0000256" key="8">
    <source>
        <dbReference type="SAM" id="Phobius"/>
    </source>
</evidence>
<feature type="transmembrane region" description="Helical" evidence="8">
    <location>
        <begin position="222"/>
        <end position="255"/>
    </location>
</feature>
<dbReference type="Proteomes" id="UP000058925">
    <property type="component" value="Chromosome"/>
</dbReference>
<sequence length="415" mass="44116">MEAPIGQILQDFAVIMIIASVMTLIFYKLKQPVVIGFIVAGIIIGPYSPPFSLIHNLDVLNLFAEMGVILLLFTVGMEFPIQKLKEVGRKAIVIASSEAFGTLVIGFIVAQSLGLGFYDSLFIALAISVTSTVIIMRVLGELKMMKDESATLILGTTIIEDIIIISLLAIFQSAGASGEFSIYEIIVSVGITIGFIAGVLVIGSKIIPKLMDVVARTNQHDVLIVAAVGVAFALAFISFQLGISVAAGAFFAGVLVAESRSHSVTSVLANPVKDIFAALFFVSVGALMDFSLIPQFIVPALILIAVSIGAKFMTVYISSRIQKLNNLTSARTALGCSSSGGEIALVVAKGGIDVGAATPIILPMIGTMTIITTFIAPYIIKYGWRFTEKFSKVRNKDEGQQNQPSKTDDSSNKPP</sequence>
<dbReference type="GO" id="GO:0015297">
    <property type="term" value="F:antiporter activity"/>
    <property type="evidence" value="ECO:0007669"/>
    <property type="project" value="InterPro"/>
</dbReference>
<dbReference type="Gene3D" id="1.20.1530.20">
    <property type="match status" value="1"/>
</dbReference>
<dbReference type="PANTHER" id="PTHR42751">
    <property type="entry name" value="SODIUM/HYDROGEN EXCHANGER FAMILY/TRKA DOMAIN PROTEIN"/>
    <property type="match status" value="1"/>
</dbReference>
<feature type="transmembrane region" description="Helical" evidence="8">
    <location>
        <begin position="360"/>
        <end position="380"/>
    </location>
</feature>
<dbReference type="InterPro" id="IPR038770">
    <property type="entry name" value="Na+/solute_symporter_sf"/>
</dbReference>
<evidence type="ECO:0000256" key="5">
    <source>
        <dbReference type="ARBA" id="ARBA00022989"/>
    </source>
</evidence>
<dbReference type="RefSeq" id="WP_231100310.1">
    <property type="nucleotide sequence ID" value="NZ_CP012850.1"/>
</dbReference>
<accession>A0A654LYQ0</accession>
<name>A0A654LYQ0_9ARCH</name>
<dbReference type="EMBL" id="CP012850">
    <property type="protein sequence ID" value="ALI35401.1"/>
    <property type="molecule type" value="Genomic_DNA"/>
</dbReference>
<organism evidence="10 11">
    <name type="scientific">Candidatus Nitrosocosmicus oleophilus</name>
    <dbReference type="NCBI Taxonomy" id="1353260"/>
    <lineage>
        <taxon>Archaea</taxon>
        <taxon>Nitrososphaerota</taxon>
        <taxon>Nitrososphaeria</taxon>
        <taxon>Nitrososphaerales</taxon>
        <taxon>Nitrososphaeraceae</taxon>
        <taxon>Candidatus Nitrosocosmicus</taxon>
    </lineage>
</organism>
<gene>
    <name evidence="10" type="primary">ybaL_1</name>
    <name evidence="10" type="ORF">NMY3_01196</name>
</gene>
<keyword evidence="3" id="KW-0813">Transport</keyword>
<evidence type="ECO:0000256" key="2">
    <source>
        <dbReference type="ARBA" id="ARBA00005551"/>
    </source>
</evidence>
<feature type="transmembrane region" description="Helical" evidence="8">
    <location>
        <begin position="152"/>
        <end position="174"/>
    </location>
</feature>
<evidence type="ECO:0000256" key="3">
    <source>
        <dbReference type="ARBA" id="ARBA00022448"/>
    </source>
</evidence>
<feature type="domain" description="Cation/H+ exchanger transmembrane" evidence="9">
    <location>
        <begin position="17"/>
        <end position="381"/>
    </location>
</feature>
<dbReference type="InterPro" id="IPR006153">
    <property type="entry name" value="Cation/H_exchanger_TM"/>
</dbReference>
<feature type="transmembrane region" description="Helical" evidence="8">
    <location>
        <begin position="121"/>
        <end position="140"/>
    </location>
</feature>
<keyword evidence="11" id="KW-1185">Reference proteome</keyword>
<dbReference type="GeneID" id="60421279"/>
<keyword evidence="4 8" id="KW-0812">Transmembrane</keyword>
<dbReference type="Pfam" id="PF00999">
    <property type="entry name" value="Na_H_Exchanger"/>
    <property type="match status" value="1"/>
</dbReference>
<evidence type="ECO:0000313" key="10">
    <source>
        <dbReference type="EMBL" id="ALI35401.1"/>
    </source>
</evidence>
<feature type="transmembrane region" description="Helical" evidence="8">
    <location>
        <begin position="34"/>
        <end position="53"/>
    </location>
</feature>
<feature type="region of interest" description="Disordered" evidence="7">
    <location>
        <begin position="393"/>
        <end position="415"/>
    </location>
</feature>
<proteinExistence type="inferred from homology"/>
<comment type="subcellular location">
    <subcellularLocation>
        <location evidence="1">Membrane</location>
        <topology evidence="1">Multi-pass membrane protein</topology>
    </subcellularLocation>
</comment>